<dbReference type="GO" id="GO:0005737">
    <property type="term" value="C:cytoplasm"/>
    <property type="evidence" value="ECO:0007669"/>
    <property type="project" value="UniProtKB-SubCell"/>
</dbReference>
<dbReference type="PANTHER" id="PTHR35794:SF1">
    <property type="entry name" value="CELL CYCLE PROTEIN GPSB"/>
    <property type="match status" value="1"/>
</dbReference>
<evidence type="ECO:0000313" key="8">
    <source>
        <dbReference type="Proteomes" id="UP000319296"/>
    </source>
</evidence>
<dbReference type="NCBIfam" id="TIGR03544">
    <property type="entry name" value="DivI1A_domain"/>
    <property type="match status" value="1"/>
</dbReference>
<reference evidence="7 8" key="1">
    <citation type="journal article" date="2019" name="ISME J.">
        <title>Insights into ecological role of a new deltaproteobacterial order Candidatus Acidulodesulfobacterales by metagenomics and metatranscriptomics.</title>
        <authorList>
            <person name="Tan S."/>
            <person name="Liu J."/>
            <person name="Fang Y."/>
            <person name="Hedlund B.P."/>
            <person name="Lian Z.H."/>
            <person name="Huang L.Y."/>
            <person name="Li J.T."/>
            <person name="Huang L.N."/>
            <person name="Li W.J."/>
            <person name="Jiang H.C."/>
            <person name="Dong H.L."/>
            <person name="Shu W.S."/>
        </authorList>
    </citation>
    <scope>NUCLEOTIDE SEQUENCE [LARGE SCALE GENOMIC DNA]</scope>
    <source>
        <strain evidence="7">AP1</strain>
    </source>
</reference>
<evidence type="ECO:0000256" key="3">
    <source>
        <dbReference type="ARBA" id="ARBA00022618"/>
    </source>
</evidence>
<sequence>MELSPLEIKSQKFSRKLKGYDVTEVDNFLELIAKDLEKLYGEFYNLKEDIVKKNQEIKEFKEKDKMISDAVLMVRSIGDEIKIAARSEAESIKNNAIMEAKRITDEAYAKYSEIYLSANELLNKRVLILNSMKNLLSTNIDLVNLEESKKLELSLSAKDKKIIDNLADALKTDKAYKNKSTGNNEKNSDYNKTNDTKNINDSDEYNVDNDDKVLYKNNSNTPKNQTEKIDSNLSQEEHKAINEEEHKKIEDYYNDKDTSEKEPLGKPLGKDDEELEKLLGDVNKFTF</sequence>
<name>A0A519BKL9_9DELT</name>
<evidence type="ECO:0000256" key="2">
    <source>
        <dbReference type="ARBA" id="ARBA00022490"/>
    </source>
</evidence>
<dbReference type="InterPro" id="IPR019933">
    <property type="entry name" value="DivIVA_domain"/>
</dbReference>
<dbReference type="EMBL" id="SGBB01000021">
    <property type="protein sequence ID" value="RZD17820.1"/>
    <property type="molecule type" value="Genomic_DNA"/>
</dbReference>
<gene>
    <name evidence="7" type="ORF">EVG15_09155</name>
</gene>
<evidence type="ECO:0000256" key="1">
    <source>
        <dbReference type="ARBA" id="ARBA00004496"/>
    </source>
</evidence>
<proteinExistence type="predicted"/>
<dbReference type="AlphaFoldDB" id="A0A519BKL9"/>
<comment type="subcellular location">
    <subcellularLocation>
        <location evidence="1">Cytoplasm</location>
    </subcellularLocation>
</comment>
<feature type="region of interest" description="Disordered" evidence="6">
    <location>
        <begin position="177"/>
        <end position="273"/>
    </location>
</feature>
<evidence type="ECO:0000256" key="5">
    <source>
        <dbReference type="ARBA" id="ARBA00023306"/>
    </source>
</evidence>
<keyword evidence="2" id="KW-0963">Cytoplasm</keyword>
<evidence type="ECO:0000256" key="6">
    <source>
        <dbReference type="SAM" id="MobiDB-lite"/>
    </source>
</evidence>
<dbReference type="GO" id="GO:0051301">
    <property type="term" value="P:cell division"/>
    <property type="evidence" value="ECO:0007669"/>
    <property type="project" value="UniProtKB-KW"/>
</dbReference>
<feature type="compositionally biased region" description="Basic and acidic residues" evidence="6">
    <location>
        <begin position="225"/>
        <end position="270"/>
    </location>
</feature>
<protein>
    <submittedName>
        <fullName evidence="7">DivIVA domain-containing protein</fullName>
    </submittedName>
</protein>
<dbReference type="Gene3D" id="6.10.250.660">
    <property type="match status" value="1"/>
</dbReference>
<evidence type="ECO:0000313" key="7">
    <source>
        <dbReference type="EMBL" id="RZD17820.1"/>
    </source>
</evidence>
<organism evidence="7 8">
    <name type="scientific">Candidatus Acididesulfobacter diazotrophicus</name>
    <dbReference type="NCBI Taxonomy" id="2597226"/>
    <lineage>
        <taxon>Bacteria</taxon>
        <taxon>Deltaproteobacteria</taxon>
        <taxon>Candidatus Acidulodesulfobacterales</taxon>
        <taxon>Candidatus Acididesulfobacter</taxon>
    </lineage>
</organism>
<accession>A0A519BKL9</accession>
<feature type="compositionally biased region" description="Basic and acidic residues" evidence="6">
    <location>
        <begin position="186"/>
        <end position="200"/>
    </location>
</feature>
<dbReference type="Pfam" id="PF05103">
    <property type="entry name" value="DivIVA"/>
    <property type="match status" value="1"/>
</dbReference>
<evidence type="ECO:0000256" key="4">
    <source>
        <dbReference type="ARBA" id="ARBA00023054"/>
    </source>
</evidence>
<keyword evidence="5" id="KW-0131">Cell cycle</keyword>
<comment type="caution">
    <text evidence="7">The sequence shown here is derived from an EMBL/GenBank/DDBJ whole genome shotgun (WGS) entry which is preliminary data.</text>
</comment>
<dbReference type="InterPro" id="IPR007793">
    <property type="entry name" value="DivIVA_fam"/>
</dbReference>
<dbReference type="Proteomes" id="UP000319296">
    <property type="component" value="Unassembled WGS sequence"/>
</dbReference>
<keyword evidence="4" id="KW-0175">Coiled coil</keyword>
<keyword evidence="3" id="KW-0132">Cell division</keyword>
<dbReference type="PANTHER" id="PTHR35794">
    <property type="entry name" value="CELL DIVISION PROTEIN DIVIVA"/>
    <property type="match status" value="1"/>
</dbReference>